<gene>
    <name evidence="9" type="ORF">ACFQ1X_09765</name>
</gene>
<dbReference type="PANTHER" id="PTHR43808">
    <property type="entry name" value="ACETYLORNITHINE DEACETYLASE"/>
    <property type="match status" value="1"/>
</dbReference>
<keyword evidence="4" id="KW-0479">Metal-binding</keyword>
<keyword evidence="5 9" id="KW-0378">Hydrolase</keyword>
<dbReference type="InterPro" id="IPR010964">
    <property type="entry name" value="M20A_pepV-rel"/>
</dbReference>
<evidence type="ECO:0000256" key="2">
    <source>
        <dbReference type="ARBA" id="ARBA00006247"/>
    </source>
</evidence>
<evidence type="ECO:0000256" key="8">
    <source>
        <dbReference type="ARBA" id="ARBA00023049"/>
    </source>
</evidence>
<dbReference type="Gene3D" id="3.30.70.360">
    <property type="match status" value="2"/>
</dbReference>
<evidence type="ECO:0000256" key="7">
    <source>
        <dbReference type="ARBA" id="ARBA00022997"/>
    </source>
</evidence>
<dbReference type="Proteomes" id="UP001597109">
    <property type="component" value="Unassembled WGS sequence"/>
</dbReference>
<keyword evidence="7 9" id="KW-0224">Dipeptidase</keyword>
<dbReference type="InterPro" id="IPR002933">
    <property type="entry name" value="Peptidase_M20"/>
</dbReference>
<dbReference type="EC" id="3.4.13.-" evidence="9"/>
<organism evidence="9 10">
    <name type="scientific">Metaplanococcus flavidus</name>
    <dbReference type="NCBI Taxonomy" id="569883"/>
    <lineage>
        <taxon>Bacteria</taxon>
        <taxon>Bacillati</taxon>
        <taxon>Bacillota</taxon>
        <taxon>Bacilli</taxon>
        <taxon>Bacillales</taxon>
        <taxon>Caryophanaceae</taxon>
        <taxon>Metaplanococcus</taxon>
    </lineage>
</organism>
<dbReference type="InterPro" id="IPR036264">
    <property type="entry name" value="Bact_exopeptidase_dim_dom"/>
</dbReference>
<keyword evidence="6" id="KW-0862">Zinc</keyword>
<keyword evidence="10" id="KW-1185">Reference proteome</keyword>
<evidence type="ECO:0000313" key="9">
    <source>
        <dbReference type="EMBL" id="MFD1031714.1"/>
    </source>
</evidence>
<sequence>MEAINKVQFAAYLEDLKSLIAIPSVKGPAKDFAPYGEEVKKALDYYLSRAQDLGLNTFEIDHKVGVVEFGSGEEEVAIFVHIDVVPAEDAENWRFPPFTATEYEGSLYGRGTLDDKGPALAVLYALAALQQKNFQPKRRVRIVIGGDEESGMDCIATYKKMEKPPTIGFTPDGYFPVTYSEKGILVKEVTMALSEQAGRLELYSGKAQNVEPSQASGSLVMRKEPAGGASVSQTEKGNWEHSFSIKKQNEDDRVIFRLLKEVAVCLNEPEMIKKIQHAITLLADESGMALGIETMDEHSGALTMQATKLRFDQGILKFTLNIRYPSSADAEEMEAKVIEALKAQGFETKTIDSKAPIYFDPEKPFIKSMTKIYRDTTNRDDEPMAISGGTYARAYPDRVVAFGALFPTEPLNAHAVNEHVKLSVMEEWLHVYEIAIEQLANENITP</sequence>
<evidence type="ECO:0000256" key="3">
    <source>
        <dbReference type="ARBA" id="ARBA00022670"/>
    </source>
</evidence>
<evidence type="ECO:0000256" key="5">
    <source>
        <dbReference type="ARBA" id="ARBA00022801"/>
    </source>
</evidence>
<protein>
    <submittedName>
        <fullName evidence="9">Sapep family Mn(2+)-dependent dipeptidase</fullName>
        <ecNumber evidence="9">3.4.13.-</ecNumber>
    </submittedName>
</protein>
<keyword evidence="3" id="KW-0645">Protease</keyword>
<dbReference type="Gene3D" id="3.40.630.10">
    <property type="entry name" value="Zn peptidases"/>
    <property type="match status" value="1"/>
</dbReference>
<dbReference type="PANTHER" id="PTHR43808:SF31">
    <property type="entry name" value="N-ACETYL-L-CITRULLINE DEACETYLASE"/>
    <property type="match status" value="1"/>
</dbReference>
<comment type="similarity">
    <text evidence="2">Belongs to the peptidase M20A family.</text>
</comment>
<evidence type="ECO:0000256" key="4">
    <source>
        <dbReference type="ARBA" id="ARBA00022723"/>
    </source>
</evidence>
<evidence type="ECO:0000256" key="1">
    <source>
        <dbReference type="ARBA" id="ARBA00001947"/>
    </source>
</evidence>
<keyword evidence="8" id="KW-0482">Metalloprotease</keyword>
<comment type="caution">
    <text evidence="9">The sequence shown here is derived from an EMBL/GenBank/DDBJ whole genome shotgun (WGS) entry which is preliminary data.</text>
</comment>
<accession>A0ABW3LBK8</accession>
<dbReference type="NCBIfam" id="TIGR01887">
    <property type="entry name" value="dipeptidaselike"/>
    <property type="match status" value="1"/>
</dbReference>
<proteinExistence type="inferred from homology"/>
<dbReference type="RefSeq" id="WP_379082319.1">
    <property type="nucleotide sequence ID" value="NZ_JBHTKI010000012.1"/>
</dbReference>
<reference evidence="10" key="1">
    <citation type="journal article" date="2019" name="Int. J. Syst. Evol. Microbiol.">
        <title>The Global Catalogue of Microorganisms (GCM) 10K type strain sequencing project: providing services to taxonomists for standard genome sequencing and annotation.</title>
        <authorList>
            <consortium name="The Broad Institute Genomics Platform"/>
            <consortium name="The Broad Institute Genome Sequencing Center for Infectious Disease"/>
            <person name="Wu L."/>
            <person name="Ma J."/>
        </authorList>
    </citation>
    <scope>NUCLEOTIDE SEQUENCE [LARGE SCALE GENOMIC DNA]</scope>
    <source>
        <strain evidence="10">CCUG 56756</strain>
    </source>
</reference>
<dbReference type="Pfam" id="PF01546">
    <property type="entry name" value="Peptidase_M20"/>
    <property type="match status" value="1"/>
</dbReference>
<comment type="cofactor">
    <cofactor evidence="1">
        <name>Zn(2+)</name>
        <dbReference type="ChEBI" id="CHEBI:29105"/>
    </cofactor>
</comment>
<dbReference type="SUPFAM" id="SSF53187">
    <property type="entry name" value="Zn-dependent exopeptidases"/>
    <property type="match status" value="1"/>
</dbReference>
<dbReference type="SUPFAM" id="SSF55031">
    <property type="entry name" value="Bacterial exopeptidase dimerisation domain"/>
    <property type="match status" value="1"/>
</dbReference>
<dbReference type="InterPro" id="IPR050072">
    <property type="entry name" value="Peptidase_M20A"/>
</dbReference>
<dbReference type="EMBL" id="JBHTKI010000012">
    <property type="protein sequence ID" value="MFD1031714.1"/>
    <property type="molecule type" value="Genomic_DNA"/>
</dbReference>
<name>A0ABW3LBK8_9BACL</name>
<dbReference type="GO" id="GO:0016805">
    <property type="term" value="F:dipeptidase activity"/>
    <property type="evidence" value="ECO:0007669"/>
    <property type="project" value="UniProtKB-KW"/>
</dbReference>
<evidence type="ECO:0000313" key="10">
    <source>
        <dbReference type="Proteomes" id="UP001597109"/>
    </source>
</evidence>
<evidence type="ECO:0000256" key="6">
    <source>
        <dbReference type="ARBA" id="ARBA00022833"/>
    </source>
</evidence>